<comment type="caution">
    <text evidence="1">The sequence shown here is derived from an EMBL/GenBank/DDBJ whole genome shotgun (WGS) entry which is preliminary data.</text>
</comment>
<organism evidence="1 2">
    <name type="scientific">Eumeta variegata</name>
    <name type="common">Bagworm moth</name>
    <name type="synonym">Eumeta japonica</name>
    <dbReference type="NCBI Taxonomy" id="151549"/>
    <lineage>
        <taxon>Eukaryota</taxon>
        <taxon>Metazoa</taxon>
        <taxon>Ecdysozoa</taxon>
        <taxon>Arthropoda</taxon>
        <taxon>Hexapoda</taxon>
        <taxon>Insecta</taxon>
        <taxon>Pterygota</taxon>
        <taxon>Neoptera</taxon>
        <taxon>Endopterygota</taxon>
        <taxon>Lepidoptera</taxon>
        <taxon>Glossata</taxon>
        <taxon>Ditrysia</taxon>
        <taxon>Tineoidea</taxon>
        <taxon>Psychidae</taxon>
        <taxon>Oiketicinae</taxon>
        <taxon>Eumeta</taxon>
    </lineage>
</organism>
<keyword evidence="2" id="KW-1185">Reference proteome</keyword>
<protein>
    <submittedName>
        <fullName evidence="1">Uncharacterized protein</fullName>
    </submittedName>
</protein>
<dbReference type="EMBL" id="BGZK01000218">
    <property type="protein sequence ID" value="GBP29311.1"/>
    <property type="molecule type" value="Genomic_DNA"/>
</dbReference>
<proteinExistence type="predicted"/>
<accession>A0A4C1US69</accession>
<dbReference type="Proteomes" id="UP000299102">
    <property type="component" value="Unassembled WGS sequence"/>
</dbReference>
<sequence length="68" mass="7536">MNFRKLGSQPVAYSRNKSLVTNRTIVASPTRMPILTILELEALARFAAHYDADNHIDVAMASYVSNAI</sequence>
<evidence type="ECO:0000313" key="1">
    <source>
        <dbReference type="EMBL" id="GBP29311.1"/>
    </source>
</evidence>
<name>A0A4C1US69_EUMVA</name>
<gene>
    <name evidence="1" type="ORF">EVAR_79009_1</name>
</gene>
<reference evidence="1 2" key="1">
    <citation type="journal article" date="2019" name="Commun. Biol.">
        <title>The bagworm genome reveals a unique fibroin gene that provides high tensile strength.</title>
        <authorList>
            <person name="Kono N."/>
            <person name="Nakamura H."/>
            <person name="Ohtoshi R."/>
            <person name="Tomita M."/>
            <person name="Numata K."/>
            <person name="Arakawa K."/>
        </authorList>
    </citation>
    <scope>NUCLEOTIDE SEQUENCE [LARGE SCALE GENOMIC DNA]</scope>
</reference>
<dbReference type="AlphaFoldDB" id="A0A4C1US69"/>
<evidence type="ECO:0000313" key="2">
    <source>
        <dbReference type="Proteomes" id="UP000299102"/>
    </source>
</evidence>